<keyword evidence="3" id="KW-0863">Zinc-finger</keyword>
<dbReference type="PANTHER" id="PTHR46481">
    <property type="entry name" value="ZINC FINGER BED DOMAIN-CONTAINING PROTEIN 4"/>
    <property type="match status" value="1"/>
</dbReference>
<evidence type="ECO:0000256" key="3">
    <source>
        <dbReference type="ARBA" id="ARBA00022771"/>
    </source>
</evidence>
<name>A0A2Z6R8Z4_9GLOM</name>
<dbReference type="GO" id="GO:0008270">
    <property type="term" value="F:zinc ion binding"/>
    <property type="evidence" value="ECO:0007669"/>
    <property type="project" value="UniProtKB-KW"/>
</dbReference>
<keyword evidence="7" id="KW-1185">Reference proteome</keyword>
<evidence type="ECO:0000313" key="7">
    <source>
        <dbReference type="Proteomes" id="UP000247702"/>
    </source>
</evidence>
<dbReference type="PANTHER" id="PTHR46481:SF10">
    <property type="entry name" value="ZINC FINGER BED DOMAIN-CONTAINING PROTEIN 39"/>
    <property type="match status" value="1"/>
</dbReference>
<keyword evidence="2" id="KW-0479">Metal-binding</keyword>
<accession>A0A2Z6R8Z4</accession>
<organism evidence="6 7">
    <name type="scientific">Rhizophagus clarus</name>
    <dbReference type="NCBI Taxonomy" id="94130"/>
    <lineage>
        <taxon>Eukaryota</taxon>
        <taxon>Fungi</taxon>
        <taxon>Fungi incertae sedis</taxon>
        <taxon>Mucoromycota</taxon>
        <taxon>Glomeromycotina</taxon>
        <taxon>Glomeromycetes</taxon>
        <taxon>Glomerales</taxon>
        <taxon>Glomeraceae</taxon>
        <taxon>Rhizophagus</taxon>
    </lineage>
</organism>
<evidence type="ECO:0000256" key="4">
    <source>
        <dbReference type="ARBA" id="ARBA00022833"/>
    </source>
</evidence>
<comment type="subcellular location">
    <subcellularLocation>
        <location evidence="1">Nucleus</location>
    </subcellularLocation>
</comment>
<evidence type="ECO:0008006" key="8">
    <source>
        <dbReference type="Google" id="ProtNLM"/>
    </source>
</evidence>
<dbReference type="AlphaFoldDB" id="A0A2Z6R8Z4"/>
<evidence type="ECO:0000256" key="1">
    <source>
        <dbReference type="ARBA" id="ARBA00004123"/>
    </source>
</evidence>
<reference evidence="6 7" key="1">
    <citation type="submission" date="2017-11" db="EMBL/GenBank/DDBJ databases">
        <title>The genome of Rhizophagus clarus HR1 reveals common genetic basis of auxotrophy among arbuscular mycorrhizal fungi.</title>
        <authorList>
            <person name="Kobayashi Y."/>
        </authorList>
    </citation>
    <scope>NUCLEOTIDE SEQUENCE [LARGE SCALE GENOMIC DNA]</scope>
    <source>
        <strain evidence="6 7">HR1</strain>
    </source>
</reference>
<evidence type="ECO:0000313" key="6">
    <source>
        <dbReference type="EMBL" id="GBB98663.1"/>
    </source>
</evidence>
<gene>
    <name evidence="6" type="ORF">RclHR1_32930001</name>
</gene>
<dbReference type="InterPro" id="IPR052035">
    <property type="entry name" value="ZnF_BED_domain_contain"/>
</dbReference>
<dbReference type="SUPFAM" id="SSF53098">
    <property type="entry name" value="Ribonuclease H-like"/>
    <property type="match status" value="1"/>
</dbReference>
<comment type="caution">
    <text evidence="6">The sequence shown here is derived from an EMBL/GenBank/DDBJ whole genome shotgun (WGS) entry which is preliminary data.</text>
</comment>
<evidence type="ECO:0000256" key="2">
    <source>
        <dbReference type="ARBA" id="ARBA00022723"/>
    </source>
</evidence>
<keyword evidence="5" id="KW-0539">Nucleus</keyword>
<dbReference type="STRING" id="94130.A0A2Z6R8Z4"/>
<sequence length="76" mass="8520">MWASTLSSEAYLGLTIHYVDENWTLQRFLLNIIPFKTRHTGINMATVINNVLCEFNLVSKALALTTDNESAMLVCG</sequence>
<dbReference type="GO" id="GO:0005634">
    <property type="term" value="C:nucleus"/>
    <property type="evidence" value="ECO:0007669"/>
    <property type="project" value="UniProtKB-SubCell"/>
</dbReference>
<dbReference type="InterPro" id="IPR012337">
    <property type="entry name" value="RNaseH-like_sf"/>
</dbReference>
<protein>
    <recommendedName>
        <fullName evidence="8">HAT C-terminal dimerisation domain-containing protein</fullName>
    </recommendedName>
</protein>
<keyword evidence="4" id="KW-0862">Zinc</keyword>
<evidence type="ECO:0000256" key="5">
    <source>
        <dbReference type="ARBA" id="ARBA00023242"/>
    </source>
</evidence>
<dbReference type="Proteomes" id="UP000247702">
    <property type="component" value="Unassembled WGS sequence"/>
</dbReference>
<dbReference type="EMBL" id="BEXD01002550">
    <property type="protein sequence ID" value="GBB98663.1"/>
    <property type="molecule type" value="Genomic_DNA"/>
</dbReference>
<proteinExistence type="predicted"/>